<dbReference type="Proteomes" id="UP000828390">
    <property type="component" value="Unassembled WGS sequence"/>
</dbReference>
<dbReference type="AlphaFoldDB" id="A0A9D4RD34"/>
<keyword evidence="6" id="KW-1185">Reference proteome</keyword>
<dbReference type="SUPFAM" id="SSF48403">
    <property type="entry name" value="Ankyrin repeat"/>
    <property type="match status" value="1"/>
</dbReference>
<name>A0A9D4RD34_DREPO</name>
<sequence>MSRRLHLSNMEDFFLSVANGTLKGLETFLQHGGNADLADACGRSLLHKAVEEGNLQKVCLLINSNCNVSIADKEGVTPLHDAIRLHQHEITEALVKHGTNVNIVNSHHTTPLMQAVIEEDLISIDILLSYSETCDINMENYFLQTALTQAVLKENVPICKLLVARGASVKCLYRKGFRLKIAHTMCSNIELMNIFLPLKSLDHHFHLMVACIFQNYSLAETILTLFENPFQLKGLGFITKQEETSTWERLAKTVVKPYKFATICSGNNKLLSMLLNFCGSEHNHVQRKNHSHRATLLVRRLFMHGLIIHPQTSFVSCKYDCQCRLSIFKALRDTDYVPPLKGLCCSVIRQNMSGAVNFDLSVVEKLPIPKPLRDFVCMNNW</sequence>
<keyword evidence="1" id="KW-0677">Repeat</keyword>
<dbReference type="PANTHER" id="PTHR24198">
    <property type="entry name" value="ANKYRIN REPEAT AND PROTEIN KINASE DOMAIN-CONTAINING PROTEIN"/>
    <property type="match status" value="1"/>
</dbReference>
<dbReference type="EMBL" id="JAIWYP010000002">
    <property type="protein sequence ID" value="KAH3861945.1"/>
    <property type="molecule type" value="Genomic_DNA"/>
</dbReference>
<evidence type="ECO:0000259" key="4">
    <source>
        <dbReference type="PROSITE" id="PS50225"/>
    </source>
</evidence>
<evidence type="ECO:0000313" key="5">
    <source>
        <dbReference type="EMBL" id="KAH3861945.1"/>
    </source>
</evidence>
<reference evidence="5" key="1">
    <citation type="journal article" date="2019" name="bioRxiv">
        <title>The Genome of the Zebra Mussel, Dreissena polymorpha: A Resource for Invasive Species Research.</title>
        <authorList>
            <person name="McCartney M.A."/>
            <person name="Auch B."/>
            <person name="Kono T."/>
            <person name="Mallez S."/>
            <person name="Zhang Y."/>
            <person name="Obille A."/>
            <person name="Becker A."/>
            <person name="Abrahante J.E."/>
            <person name="Garbe J."/>
            <person name="Badalamenti J.P."/>
            <person name="Herman A."/>
            <person name="Mangelson H."/>
            <person name="Liachko I."/>
            <person name="Sullivan S."/>
            <person name="Sone E.D."/>
            <person name="Koren S."/>
            <person name="Silverstein K.A.T."/>
            <person name="Beckman K.B."/>
            <person name="Gohl D.M."/>
        </authorList>
    </citation>
    <scope>NUCLEOTIDE SEQUENCE</scope>
    <source>
        <strain evidence="5">Duluth1</strain>
        <tissue evidence="5">Whole animal</tissue>
    </source>
</reference>
<feature type="repeat" description="ANK" evidence="3">
    <location>
        <begin position="41"/>
        <end position="73"/>
    </location>
</feature>
<keyword evidence="2 3" id="KW-0040">ANK repeat</keyword>
<gene>
    <name evidence="5" type="ORF">DPMN_024899</name>
</gene>
<dbReference type="OrthoDB" id="6139349at2759"/>
<dbReference type="Pfam" id="PF07525">
    <property type="entry name" value="SOCS_box"/>
    <property type="match status" value="1"/>
</dbReference>
<dbReference type="InterPro" id="IPR002110">
    <property type="entry name" value="Ankyrin_rpt"/>
</dbReference>
<comment type="caution">
    <text evidence="5">The sequence shown here is derived from an EMBL/GenBank/DDBJ whole genome shotgun (WGS) entry which is preliminary data.</text>
</comment>
<evidence type="ECO:0000256" key="3">
    <source>
        <dbReference type="PROSITE-ProRule" id="PRU00023"/>
    </source>
</evidence>
<dbReference type="InterPro" id="IPR036036">
    <property type="entry name" value="SOCS_box-like_dom_sf"/>
</dbReference>
<accession>A0A9D4RD34</accession>
<dbReference type="InterPro" id="IPR001496">
    <property type="entry name" value="SOCS_box"/>
</dbReference>
<evidence type="ECO:0000256" key="2">
    <source>
        <dbReference type="ARBA" id="ARBA00023043"/>
    </source>
</evidence>
<protein>
    <recommendedName>
        <fullName evidence="4">SOCS box domain-containing protein</fullName>
    </recommendedName>
</protein>
<dbReference type="PANTHER" id="PTHR24198:SF165">
    <property type="entry name" value="ANKYRIN REPEAT-CONTAINING PROTEIN-RELATED"/>
    <property type="match status" value="1"/>
</dbReference>
<dbReference type="PROSITE" id="PS50297">
    <property type="entry name" value="ANK_REP_REGION"/>
    <property type="match status" value="1"/>
</dbReference>
<evidence type="ECO:0000313" key="6">
    <source>
        <dbReference type="Proteomes" id="UP000828390"/>
    </source>
</evidence>
<evidence type="ECO:0000256" key="1">
    <source>
        <dbReference type="ARBA" id="ARBA00022737"/>
    </source>
</evidence>
<feature type="domain" description="SOCS box" evidence="4">
    <location>
        <begin position="337"/>
        <end position="376"/>
    </location>
</feature>
<dbReference type="GO" id="GO:0035556">
    <property type="term" value="P:intracellular signal transduction"/>
    <property type="evidence" value="ECO:0007669"/>
    <property type="project" value="InterPro"/>
</dbReference>
<organism evidence="5 6">
    <name type="scientific">Dreissena polymorpha</name>
    <name type="common">Zebra mussel</name>
    <name type="synonym">Mytilus polymorpha</name>
    <dbReference type="NCBI Taxonomy" id="45954"/>
    <lineage>
        <taxon>Eukaryota</taxon>
        <taxon>Metazoa</taxon>
        <taxon>Spiralia</taxon>
        <taxon>Lophotrochozoa</taxon>
        <taxon>Mollusca</taxon>
        <taxon>Bivalvia</taxon>
        <taxon>Autobranchia</taxon>
        <taxon>Heteroconchia</taxon>
        <taxon>Euheterodonta</taxon>
        <taxon>Imparidentia</taxon>
        <taxon>Neoheterodontei</taxon>
        <taxon>Myida</taxon>
        <taxon>Dreissenoidea</taxon>
        <taxon>Dreissenidae</taxon>
        <taxon>Dreissena</taxon>
    </lineage>
</organism>
<reference evidence="5" key="2">
    <citation type="submission" date="2020-11" db="EMBL/GenBank/DDBJ databases">
        <authorList>
            <person name="McCartney M.A."/>
            <person name="Auch B."/>
            <person name="Kono T."/>
            <person name="Mallez S."/>
            <person name="Becker A."/>
            <person name="Gohl D.M."/>
            <person name="Silverstein K.A.T."/>
            <person name="Koren S."/>
            <person name="Bechman K.B."/>
            <person name="Herman A."/>
            <person name="Abrahante J.E."/>
            <person name="Garbe J."/>
        </authorList>
    </citation>
    <scope>NUCLEOTIDE SEQUENCE</scope>
    <source>
        <strain evidence="5">Duluth1</strain>
        <tissue evidence="5">Whole animal</tissue>
    </source>
</reference>
<dbReference type="PROSITE" id="PS50225">
    <property type="entry name" value="SOCS"/>
    <property type="match status" value="1"/>
</dbReference>
<dbReference type="SMART" id="SM00248">
    <property type="entry name" value="ANK"/>
    <property type="match status" value="5"/>
</dbReference>
<dbReference type="Gene3D" id="1.25.40.20">
    <property type="entry name" value="Ankyrin repeat-containing domain"/>
    <property type="match status" value="1"/>
</dbReference>
<proteinExistence type="predicted"/>
<dbReference type="PROSITE" id="PS50088">
    <property type="entry name" value="ANK_REPEAT"/>
    <property type="match status" value="2"/>
</dbReference>
<dbReference type="Pfam" id="PF12796">
    <property type="entry name" value="Ank_2"/>
    <property type="match status" value="1"/>
</dbReference>
<feature type="repeat" description="ANK" evidence="3">
    <location>
        <begin position="74"/>
        <end position="106"/>
    </location>
</feature>
<dbReference type="SUPFAM" id="SSF158235">
    <property type="entry name" value="SOCS box-like"/>
    <property type="match status" value="1"/>
</dbReference>
<dbReference type="InterPro" id="IPR036770">
    <property type="entry name" value="Ankyrin_rpt-contain_sf"/>
</dbReference>